<proteinExistence type="predicted"/>
<evidence type="ECO:0000313" key="1">
    <source>
        <dbReference type="EMBL" id="WAQ95782.1"/>
    </source>
</evidence>
<accession>A0ABY7DDQ9</accession>
<protein>
    <submittedName>
        <fullName evidence="1">Uncharacterized protein</fullName>
    </submittedName>
</protein>
<keyword evidence="2" id="KW-1185">Reference proteome</keyword>
<gene>
    <name evidence="1" type="ORF">MAR_028472</name>
</gene>
<sequence length="260" mass="30040">MAFNELDLLELSLLSIRESNELIHITVASVIVTQNNFINARAELTNIKLQNVCKTHGWVYFNNSDIKKVYLYDTVHLNENGEKLFVNRLLHVLCTSQLPLEKQGIYQFHVGFNRPKTCSLQEDIRNRKLLVYKERYGRTHLHTADCHFTRKEYFPLTVYLKNYKFNLFRDMGRSGEWDPVFHTGNPAAETVGLEQAAYNVTITTTSGAINDESICPVIFLQKYITFAKTIVVDLTHGYLFRLKDKYAKHISENQVTATAI</sequence>
<reference evidence="1" key="1">
    <citation type="submission" date="2022-11" db="EMBL/GenBank/DDBJ databases">
        <title>Centuries of genome instability and evolution in soft-shell clam transmissible cancer (bioRxiv).</title>
        <authorList>
            <person name="Hart S.F.M."/>
            <person name="Yonemitsu M.A."/>
            <person name="Giersch R.M."/>
            <person name="Beal B.F."/>
            <person name="Arriagada G."/>
            <person name="Davis B.W."/>
            <person name="Ostrander E.A."/>
            <person name="Goff S.P."/>
            <person name="Metzger M.J."/>
        </authorList>
    </citation>
    <scope>NUCLEOTIDE SEQUENCE</scope>
    <source>
        <strain evidence="1">MELC-2E11</strain>
        <tissue evidence="1">Siphon/mantle</tissue>
    </source>
</reference>
<dbReference type="Proteomes" id="UP001164746">
    <property type="component" value="Chromosome 2"/>
</dbReference>
<organism evidence="1 2">
    <name type="scientific">Mya arenaria</name>
    <name type="common">Soft-shell clam</name>
    <dbReference type="NCBI Taxonomy" id="6604"/>
    <lineage>
        <taxon>Eukaryota</taxon>
        <taxon>Metazoa</taxon>
        <taxon>Spiralia</taxon>
        <taxon>Lophotrochozoa</taxon>
        <taxon>Mollusca</taxon>
        <taxon>Bivalvia</taxon>
        <taxon>Autobranchia</taxon>
        <taxon>Heteroconchia</taxon>
        <taxon>Euheterodonta</taxon>
        <taxon>Imparidentia</taxon>
        <taxon>Neoheterodontei</taxon>
        <taxon>Myida</taxon>
        <taxon>Myoidea</taxon>
        <taxon>Myidae</taxon>
        <taxon>Mya</taxon>
    </lineage>
</organism>
<dbReference type="EMBL" id="CP111013">
    <property type="protein sequence ID" value="WAQ95782.1"/>
    <property type="molecule type" value="Genomic_DNA"/>
</dbReference>
<name>A0ABY7DDQ9_MYAAR</name>
<evidence type="ECO:0000313" key="2">
    <source>
        <dbReference type="Proteomes" id="UP001164746"/>
    </source>
</evidence>
<dbReference type="SUPFAM" id="SSF52266">
    <property type="entry name" value="SGNH hydrolase"/>
    <property type="match status" value="1"/>
</dbReference>